<organism evidence="3 4">
    <name type="scientific">Lophiotrema nucula</name>
    <dbReference type="NCBI Taxonomy" id="690887"/>
    <lineage>
        <taxon>Eukaryota</taxon>
        <taxon>Fungi</taxon>
        <taxon>Dikarya</taxon>
        <taxon>Ascomycota</taxon>
        <taxon>Pezizomycotina</taxon>
        <taxon>Dothideomycetes</taxon>
        <taxon>Pleosporomycetidae</taxon>
        <taxon>Pleosporales</taxon>
        <taxon>Lophiotremataceae</taxon>
        <taxon>Lophiotrema</taxon>
    </lineage>
</organism>
<reference evidence="3" key="1">
    <citation type="journal article" date="2020" name="Stud. Mycol.">
        <title>101 Dothideomycetes genomes: a test case for predicting lifestyles and emergence of pathogens.</title>
        <authorList>
            <person name="Haridas S."/>
            <person name="Albert R."/>
            <person name="Binder M."/>
            <person name="Bloem J."/>
            <person name="Labutti K."/>
            <person name="Salamov A."/>
            <person name="Andreopoulos B."/>
            <person name="Baker S."/>
            <person name="Barry K."/>
            <person name="Bills G."/>
            <person name="Bluhm B."/>
            <person name="Cannon C."/>
            <person name="Castanera R."/>
            <person name="Culley D."/>
            <person name="Daum C."/>
            <person name="Ezra D."/>
            <person name="Gonzalez J."/>
            <person name="Henrissat B."/>
            <person name="Kuo A."/>
            <person name="Liang C."/>
            <person name="Lipzen A."/>
            <person name="Lutzoni F."/>
            <person name="Magnuson J."/>
            <person name="Mondo S."/>
            <person name="Nolan M."/>
            <person name="Ohm R."/>
            <person name="Pangilinan J."/>
            <person name="Park H.-J."/>
            <person name="Ramirez L."/>
            <person name="Alfaro M."/>
            <person name="Sun H."/>
            <person name="Tritt A."/>
            <person name="Yoshinaga Y."/>
            <person name="Zwiers L.-H."/>
            <person name="Turgeon B."/>
            <person name="Goodwin S."/>
            <person name="Spatafora J."/>
            <person name="Crous P."/>
            <person name="Grigoriev I."/>
        </authorList>
    </citation>
    <scope>NUCLEOTIDE SEQUENCE</scope>
    <source>
        <strain evidence="3">CBS 627.86</strain>
    </source>
</reference>
<evidence type="ECO:0000259" key="2">
    <source>
        <dbReference type="PROSITE" id="PS50280"/>
    </source>
</evidence>
<dbReference type="Proteomes" id="UP000799770">
    <property type="component" value="Unassembled WGS sequence"/>
</dbReference>
<sequence length="505" mass="56193">MSGDNIESGHDPLQRDQTQQTSKSEVIDLGPSDSEGKITSEQTLAQKLKKRGKRQNRRGPGSKKTKGRKDAIFSEAAGSVHTSYESKNKATGLSAATSFSTVDTVLLDEDEIAALTLAVPVLPHFELEEIAHDGDIFEVAIANDVINTGDRLICEAPAIAVREPTDIEAIYEGFCELTPHYKEAIWRLEANPAPHLENLMAHIMEMIKYMVDLYEKGNAGRTADEEKELDVMEPLLETYCKKWRLAARFSHNCYSLTNLPPSERHQIPADEPLSGLFPTVASLQHSCMPNCHVTYNHAIGKMTVHAVREIQPGEPLTVSNIGSDVYYLASAIDRAQRLDDVSSPPCNCPACDERNPKFAALNRYRAQVYGRAQWLSAKFSEMDIDSNTALRNSRSLETSVTPNRDDLSRALVSCREMLDFLKKAGCHDVELIRWRQPLVAMSRELGESIRAIGFAKANVQLAKICWGEDNEEYLTLKHELRKMEEEGRMQGPAPGGSRKGKGRAK</sequence>
<dbReference type="PROSITE" id="PS50280">
    <property type="entry name" value="SET"/>
    <property type="match status" value="1"/>
</dbReference>
<feature type="compositionally biased region" description="Polar residues" evidence="1">
    <location>
        <begin position="15"/>
        <end position="24"/>
    </location>
</feature>
<accession>A0A6A5Z139</accession>
<dbReference type="Pfam" id="PF00856">
    <property type="entry name" value="SET"/>
    <property type="match status" value="1"/>
</dbReference>
<dbReference type="CDD" id="cd20071">
    <property type="entry name" value="SET_SMYD"/>
    <property type="match status" value="1"/>
</dbReference>
<keyword evidence="4" id="KW-1185">Reference proteome</keyword>
<dbReference type="PANTHER" id="PTHR47332">
    <property type="entry name" value="SET DOMAIN-CONTAINING PROTEIN 5"/>
    <property type="match status" value="1"/>
</dbReference>
<dbReference type="EMBL" id="ML977330">
    <property type="protein sequence ID" value="KAF2112796.1"/>
    <property type="molecule type" value="Genomic_DNA"/>
</dbReference>
<evidence type="ECO:0000256" key="1">
    <source>
        <dbReference type="SAM" id="MobiDB-lite"/>
    </source>
</evidence>
<dbReference type="Gene3D" id="2.170.270.10">
    <property type="entry name" value="SET domain"/>
    <property type="match status" value="1"/>
</dbReference>
<evidence type="ECO:0000313" key="4">
    <source>
        <dbReference type="Proteomes" id="UP000799770"/>
    </source>
</evidence>
<dbReference type="SUPFAM" id="SSF82199">
    <property type="entry name" value="SET domain"/>
    <property type="match status" value="1"/>
</dbReference>
<gene>
    <name evidence="3" type="ORF">BDV96DRAFT_157463</name>
</gene>
<dbReference type="InterPro" id="IPR046341">
    <property type="entry name" value="SET_dom_sf"/>
</dbReference>
<dbReference type="OrthoDB" id="265717at2759"/>
<dbReference type="InterPro" id="IPR053185">
    <property type="entry name" value="SET_domain_protein"/>
</dbReference>
<feature type="domain" description="SET" evidence="2">
    <location>
        <begin position="123"/>
        <end position="321"/>
    </location>
</feature>
<name>A0A6A5Z139_9PLEO</name>
<feature type="region of interest" description="Disordered" evidence="1">
    <location>
        <begin position="1"/>
        <end position="72"/>
    </location>
</feature>
<dbReference type="AlphaFoldDB" id="A0A6A5Z139"/>
<dbReference type="InterPro" id="IPR001214">
    <property type="entry name" value="SET_dom"/>
</dbReference>
<feature type="compositionally biased region" description="Basic residues" evidence="1">
    <location>
        <begin position="47"/>
        <end position="67"/>
    </location>
</feature>
<dbReference type="Gene3D" id="1.10.220.160">
    <property type="match status" value="1"/>
</dbReference>
<evidence type="ECO:0000313" key="3">
    <source>
        <dbReference type="EMBL" id="KAF2112796.1"/>
    </source>
</evidence>
<feature type="region of interest" description="Disordered" evidence="1">
    <location>
        <begin position="482"/>
        <end position="505"/>
    </location>
</feature>
<protein>
    <recommendedName>
        <fullName evidence="2">SET domain-containing protein</fullName>
    </recommendedName>
</protein>
<dbReference type="PANTHER" id="PTHR47332:SF2">
    <property type="entry name" value="SET-6"/>
    <property type="match status" value="1"/>
</dbReference>
<proteinExistence type="predicted"/>